<gene>
    <name evidence="2" type="ORF">HMPREF0063_10347</name>
</gene>
<keyword evidence="3" id="KW-1185">Reference proteome</keyword>
<dbReference type="InterPro" id="IPR012347">
    <property type="entry name" value="Ferritin-like"/>
</dbReference>
<accession>E2S8J0</accession>
<dbReference type="PROSITE" id="PS51257">
    <property type="entry name" value="PROKAR_LIPOPROTEIN"/>
    <property type="match status" value="1"/>
</dbReference>
<sequence>MRTLGAVLISLTLLLTACSGDDGHNDADVAFAQQMVPHHEQAVEMADLALENSSDDDVLSLARMIATEQSQEVRTLRSWLGEWDEDSMAGMDHSDMDGMRGMASDGDLADLAEARDAAFDELWLRLMIAHHEGAIEMAETVIDDGSSDEVKEFARTVIETQRTEVTRMEGLQ</sequence>
<dbReference type="EMBL" id="ACLF03000002">
    <property type="protein sequence ID" value="EFQ84495.1"/>
    <property type="molecule type" value="Genomic_DNA"/>
</dbReference>
<evidence type="ECO:0000259" key="1">
    <source>
        <dbReference type="Pfam" id="PF03713"/>
    </source>
</evidence>
<name>E2S8J0_9ACTN</name>
<organism evidence="2 3">
    <name type="scientific">Aeromicrobium marinum DSM 15272</name>
    <dbReference type="NCBI Taxonomy" id="585531"/>
    <lineage>
        <taxon>Bacteria</taxon>
        <taxon>Bacillati</taxon>
        <taxon>Actinomycetota</taxon>
        <taxon>Actinomycetes</taxon>
        <taxon>Propionibacteriales</taxon>
        <taxon>Nocardioidaceae</taxon>
        <taxon>Aeromicrobium</taxon>
    </lineage>
</organism>
<dbReference type="Pfam" id="PF03713">
    <property type="entry name" value="DUF305"/>
    <property type="match status" value="1"/>
</dbReference>
<dbReference type="OrthoDB" id="26872at2"/>
<comment type="caution">
    <text evidence="2">The sequence shown here is derived from an EMBL/GenBank/DDBJ whole genome shotgun (WGS) entry which is preliminary data.</text>
</comment>
<evidence type="ECO:0000313" key="3">
    <source>
        <dbReference type="Proteomes" id="UP000003111"/>
    </source>
</evidence>
<dbReference type="RefSeq" id="WP_007079227.1">
    <property type="nucleotide sequence ID" value="NZ_CM001024.1"/>
</dbReference>
<dbReference type="eggNOG" id="COG3544">
    <property type="taxonomic scope" value="Bacteria"/>
</dbReference>
<dbReference type="PANTHER" id="PTHR36933:SF1">
    <property type="entry name" value="SLL0788 PROTEIN"/>
    <property type="match status" value="1"/>
</dbReference>
<evidence type="ECO:0000313" key="2">
    <source>
        <dbReference type="EMBL" id="EFQ84495.1"/>
    </source>
</evidence>
<protein>
    <recommendedName>
        <fullName evidence="1">DUF305 domain-containing protein</fullName>
    </recommendedName>
</protein>
<dbReference type="PANTHER" id="PTHR36933">
    <property type="entry name" value="SLL0788 PROTEIN"/>
    <property type="match status" value="1"/>
</dbReference>
<dbReference type="STRING" id="585531.HMPREF0063_10347"/>
<reference evidence="2" key="1">
    <citation type="submission" date="2010-08" db="EMBL/GenBank/DDBJ databases">
        <authorList>
            <person name="Muzny D."/>
            <person name="Qin X."/>
            <person name="Buhay C."/>
            <person name="Dugan-Rocha S."/>
            <person name="Ding Y."/>
            <person name="Chen G."/>
            <person name="Hawes A."/>
            <person name="Holder M."/>
            <person name="Jhangiani S."/>
            <person name="Johnson A."/>
            <person name="Khan Z."/>
            <person name="Li Z."/>
            <person name="Liu W."/>
            <person name="Liu X."/>
            <person name="Perez L."/>
            <person name="Shen H."/>
            <person name="Wang Q."/>
            <person name="Watt J."/>
            <person name="Xi L."/>
            <person name="Xin Y."/>
            <person name="Zhou J."/>
            <person name="Deng J."/>
            <person name="Jiang H."/>
            <person name="Liu Y."/>
            <person name="Qu J."/>
            <person name="Song X.-Z."/>
            <person name="Zhang L."/>
            <person name="Villasana D."/>
            <person name="Johnson A."/>
            <person name="Liu J."/>
            <person name="Liyanage D."/>
            <person name="Lorensuhewa L."/>
            <person name="Robinson T."/>
            <person name="Song A."/>
            <person name="Song B.-B."/>
            <person name="Dinh H."/>
            <person name="Thornton R."/>
            <person name="Coyle M."/>
            <person name="Francisco L."/>
            <person name="Jackson L."/>
            <person name="Javaid M."/>
            <person name="Korchina V."/>
            <person name="Kovar C."/>
            <person name="Mata R."/>
            <person name="Mathew T."/>
            <person name="Ngo R."/>
            <person name="Nguyen L."/>
            <person name="Nguyen N."/>
            <person name="Okwuonu G."/>
            <person name="Ongeri F."/>
            <person name="Pham C."/>
            <person name="Simmons D."/>
            <person name="Wilczek-Boney K."/>
            <person name="Hale W."/>
            <person name="Jakkamsetti A."/>
            <person name="Pham P."/>
            <person name="Ruth R."/>
            <person name="San Lucas F."/>
            <person name="Warren J."/>
            <person name="Zhang J."/>
            <person name="Zhao Z."/>
            <person name="Zhou C."/>
            <person name="Zhu D."/>
            <person name="Lee S."/>
            <person name="Bess C."/>
            <person name="Blankenburg K."/>
            <person name="Forbes L."/>
            <person name="Fu Q."/>
            <person name="Gubbala S."/>
            <person name="Hirani K."/>
            <person name="Jayaseelan J.C."/>
            <person name="Lara F."/>
            <person name="Munidasa M."/>
            <person name="Palculict T."/>
            <person name="Patil S."/>
            <person name="Pu L.-L."/>
            <person name="Saada N."/>
            <person name="Tang L."/>
            <person name="Weissenberger G."/>
            <person name="Zhu Y."/>
            <person name="Hemphill L."/>
            <person name="Shang Y."/>
            <person name="Youmans B."/>
            <person name="Ayvaz T."/>
            <person name="Ross M."/>
            <person name="Santibanez J."/>
            <person name="Aqrawi P."/>
            <person name="Gross S."/>
            <person name="Joshi V."/>
            <person name="Fowler G."/>
            <person name="Nazareth L."/>
            <person name="Reid J."/>
            <person name="Worley K."/>
            <person name="Petrosino J."/>
            <person name="Highlander S."/>
            <person name="Gibbs R."/>
        </authorList>
    </citation>
    <scope>NUCLEOTIDE SEQUENCE [LARGE SCALE GENOMIC DNA]</scope>
    <source>
        <strain evidence="2">DSM 15272</strain>
    </source>
</reference>
<dbReference type="Gene3D" id="1.20.1260.10">
    <property type="match status" value="1"/>
</dbReference>
<dbReference type="HOGENOM" id="CLU_074343_1_1_11"/>
<dbReference type="AlphaFoldDB" id="E2S8J0"/>
<dbReference type="InterPro" id="IPR005183">
    <property type="entry name" value="DUF305_CopM-like"/>
</dbReference>
<dbReference type="Proteomes" id="UP000003111">
    <property type="component" value="Unassembled WGS sequence"/>
</dbReference>
<feature type="domain" description="DUF305" evidence="1">
    <location>
        <begin position="28"/>
        <end position="170"/>
    </location>
</feature>
<proteinExistence type="predicted"/>